<gene>
    <name evidence="1" type="ORF">RM544_11465</name>
</gene>
<dbReference type="Proteomes" id="UP001249020">
    <property type="component" value="Unassembled WGS sequence"/>
</dbReference>
<comment type="caution">
    <text evidence="1">The sequence shown here is derived from an EMBL/GenBank/DDBJ whole genome shotgun (WGS) entry which is preliminary data.</text>
</comment>
<dbReference type="AlphaFoldDB" id="A0AAW8R164"/>
<dbReference type="EMBL" id="JAVRIE010000004">
    <property type="protein sequence ID" value="MDT0583158.1"/>
    <property type="molecule type" value="Genomic_DNA"/>
</dbReference>
<protein>
    <submittedName>
        <fullName evidence="1">Uncharacterized protein</fullName>
    </submittedName>
</protein>
<proteinExistence type="predicted"/>
<name>A0AAW8R164_9ALTE</name>
<organism evidence="1 2">
    <name type="scientific">Brumicola blandensis</name>
    <dbReference type="NCBI Taxonomy" id="3075611"/>
    <lineage>
        <taxon>Bacteria</taxon>
        <taxon>Pseudomonadati</taxon>
        <taxon>Pseudomonadota</taxon>
        <taxon>Gammaproteobacteria</taxon>
        <taxon>Alteromonadales</taxon>
        <taxon>Alteromonadaceae</taxon>
        <taxon>Brumicola</taxon>
    </lineage>
</organism>
<reference evidence="1 2" key="1">
    <citation type="submission" date="2023-09" db="EMBL/GenBank/DDBJ databases">
        <authorList>
            <person name="Rey-Velasco X."/>
        </authorList>
    </citation>
    <scope>NUCLEOTIDE SEQUENCE [LARGE SCALE GENOMIC DNA]</scope>
    <source>
        <strain evidence="1 2">W409</strain>
    </source>
</reference>
<sequence>MKIAMILMLITFVSLNFEEKGCLEQTWNLLPDSYTHKKFDIEHDLTKNGRYLSCDSFLTPFEVSSFLKQIKESIAKSDKTATADVFDYPIEVNFRSDSMLVEDYELNINTQEELINNFKEIFTDRFRALLSCTNIDNVFSMPSQGVLLGHGELIFSLDFDSADRIIKITKVSVNNNSIDKWLSKNSCESIPIQ</sequence>
<dbReference type="RefSeq" id="WP_311361926.1">
    <property type="nucleotide sequence ID" value="NZ_JAVRIE010000004.1"/>
</dbReference>
<evidence type="ECO:0000313" key="1">
    <source>
        <dbReference type="EMBL" id="MDT0583158.1"/>
    </source>
</evidence>
<keyword evidence="2" id="KW-1185">Reference proteome</keyword>
<evidence type="ECO:0000313" key="2">
    <source>
        <dbReference type="Proteomes" id="UP001249020"/>
    </source>
</evidence>
<accession>A0AAW8R164</accession>